<dbReference type="OrthoDB" id="1105567at2759"/>
<dbReference type="AlphaFoldDB" id="A0A8T2BPL6"/>
<feature type="signal peptide" evidence="1">
    <location>
        <begin position="1"/>
        <end position="21"/>
    </location>
</feature>
<evidence type="ECO:0000313" key="3">
    <source>
        <dbReference type="Proteomes" id="UP000694251"/>
    </source>
</evidence>
<reference evidence="2 3" key="1">
    <citation type="submission" date="2020-12" db="EMBL/GenBank/DDBJ databases">
        <title>Concerted genomic and epigenomic changes stabilize Arabidopsis allopolyploids.</title>
        <authorList>
            <person name="Chen Z."/>
        </authorList>
    </citation>
    <scope>NUCLEOTIDE SEQUENCE [LARGE SCALE GENOMIC DNA]</scope>
    <source>
        <strain evidence="2">As9502</strain>
        <tissue evidence="2">Leaf</tissue>
    </source>
</reference>
<comment type="caution">
    <text evidence="2">The sequence shown here is derived from an EMBL/GenBank/DDBJ whole genome shotgun (WGS) entry which is preliminary data.</text>
</comment>
<sequence>MNITKLLVVVFIAALIGNVGGRHIGGMVNHTKLMNPKLPIGNVFQGIENSTNNAIGGATNGTKTPLSTVVVEVAPFPITTNGTKAPLSGGIGGVSPSPVTKGGASNGTKTPLIGVIVGVSPIPESGATIGTKAPLTGGVLKAVPLREGGATLATNNTGTPSVSLMGVGTTVQSEVLFTTKNVETRFVINAKVSEDGSNGGRKGAKP</sequence>
<evidence type="ECO:0000313" key="2">
    <source>
        <dbReference type="EMBL" id="KAG7587936.1"/>
    </source>
</evidence>
<accession>A0A8T2BPL6</accession>
<feature type="chain" id="PRO_5035929427" evidence="1">
    <location>
        <begin position="22"/>
        <end position="206"/>
    </location>
</feature>
<keyword evidence="1" id="KW-0732">Signal</keyword>
<dbReference type="EMBL" id="JAEFBJ010000007">
    <property type="protein sequence ID" value="KAG7587936.1"/>
    <property type="molecule type" value="Genomic_DNA"/>
</dbReference>
<evidence type="ECO:0000256" key="1">
    <source>
        <dbReference type="SAM" id="SignalP"/>
    </source>
</evidence>
<dbReference type="Proteomes" id="UP000694251">
    <property type="component" value="Chromosome 7"/>
</dbReference>
<protein>
    <submittedName>
        <fullName evidence="2">Uncharacterized protein</fullName>
    </submittedName>
</protein>
<keyword evidence="3" id="KW-1185">Reference proteome</keyword>
<gene>
    <name evidence="2" type="ORF">ISN44_As07g002960</name>
</gene>
<proteinExistence type="predicted"/>
<name>A0A8T2BPL6_ARASU</name>
<organism evidence="2 3">
    <name type="scientific">Arabidopsis suecica</name>
    <name type="common">Swedish thale-cress</name>
    <name type="synonym">Cardaminopsis suecica</name>
    <dbReference type="NCBI Taxonomy" id="45249"/>
    <lineage>
        <taxon>Eukaryota</taxon>
        <taxon>Viridiplantae</taxon>
        <taxon>Streptophyta</taxon>
        <taxon>Embryophyta</taxon>
        <taxon>Tracheophyta</taxon>
        <taxon>Spermatophyta</taxon>
        <taxon>Magnoliopsida</taxon>
        <taxon>eudicotyledons</taxon>
        <taxon>Gunneridae</taxon>
        <taxon>Pentapetalae</taxon>
        <taxon>rosids</taxon>
        <taxon>malvids</taxon>
        <taxon>Brassicales</taxon>
        <taxon>Brassicaceae</taxon>
        <taxon>Camelineae</taxon>
        <taxon>Arabidopsis</taxon>
    </lineage>
</organism>